<keyword evidence="9" id="KW-1185">Reference proteome</keyword>
<dbReference type="AlphaFoldDB" id="A0A1G9WYG2"/>
<dbReference type="InterPro" id="IPR011081">
    <property type="entry name" value="Big_4"/>
</dbReference>
<dbReference type="InterPro" id="IPR023296">
    <property type="entry name" value="Glyco_hydro_beta-prop_sf"/>
</dbReference>
<evidence type="ECO:0000256" key="6">
    <source>
        <dbReference type="RuleBase" id="RU361187"/>
    </source>
</evidence>
<dbReference type="GO" id="GO:0005975">
    <property type="term" value="P:carbohydrate metabolic process"/>
    <property type="evidence" value="ECO:0007669"/>
    <property type="project" value="InterPro"/>
</dbReference>
<evidence type="ECO:0000256" key="2">
    <source>
        <dbReference type="ARBA" id="ARBA00022729"/>
    </source>
</evidence>
<dbReference type="PANTHER" id="PTHR43817">
    <property type="entry name" value="GLYCOSYL HYDROLASE"/>
    <property type="match status" value="1"/>
</dbReference>
<accession>A0A1G9WYG2</accession>
<dbReference type="Gene3D" id="2.115.10.20">
    <property type="entry name" value="Glycosyl hydrolase domain, family 43"/>
    <property type="match status" value="1"/>
</dbReference>
<evidence type="ECO:0000256" key="5">
    <source>
        <dbReference type="PIRSR" id="PIRSR606710-2"/>
    </source>
</evidence>
<dbReference type="Proteomes" id="UP000182347">
    <property type="component" value="Unassembled WGS sequence"/>
</dbReference>
<feature type="domain" description="Bacterial Ig-like" evidence="7">
    <location>
        <begin position="11"/>
        <end position="62"/>
    </location>
</feature>
<keyword evidence="2" id="KW-0732">Signal</keyword>
<keyword evidence="4 6" id="KW-0326">Glycosidase</keyword>
<reference evidence="9" key="1">
    <citation type="submission" date="2016-10" db="EMBL/GenBank/DDBJ databases">
        <authorList>
            <person name="Varghese N."/>
            <person name="Submissions S."/>
        </authorList>
    </citation>
    <scope>NUCLEOTIDE SEQUENCE [LARGE SCALE GENOMIC DNA]</scope>
    <source>
        <strain evidence="9">CGMCC 1.6199</strain>
    </source>
</reference>
<gene>
    <name evidence="8" type="ORF">SAMN05216244_3671</name>
</gene>
<evidence type="ECO:0000256" key="4">
    <source>
        <dbReference type="ARBA" id="ARBA00023295"/>
    </source>
</evidence>
<comment type="similarity">
    <text evidence="1 6">Belongs to the glycosyl hydrolase 43 family.</text>
</comment>
<protein>
    <submittedName>
        <fullName evidence="8">Beta-xylosidase, GH43 family</fullName>
    </submittedName>
</protein>
<dbReference type="Pfam" id="PF04616">
    <property type="entry name" value="Glyco_hydro_43"/>
    <property type="match status" value="1"/>
</dbReference>
<keyword evidence="3 6" id="KW-0378">Hydrolase</keyword>
<dbReference type="OrthoDB" id="177947at2"/>
<sequence>MRIKSIKHPTLLVKKGGWPNLPAKVEVELESGENILVHATWEEFDNEKVQKEGSFEVKGKVNLKTFTNPLIEQRADPFLYKHSDGYYYFTGSFPEYDRIVLRRAKTIEGLREAEERVIWKRHLSGIMSEHIWAPEIHYIGGKWYIYYAAGDKDDVWAIRPYVLECEDENPLIGEWVEKGQINTDFQSFSLDATTFEHDGKRYLIWAQKVDRETISNLYIAEMSNPWTITGGQRMLSTPEFEWEQQGFYVNEGPAVLKRNGKVFIAFSASATDDRYAMGLLSADDTSDLLDKNSWTKIREPVFVSDEETEEYGPGHNSFSVSEDGKTDLLVYHSRSYKKIEGNPLYDHNRHTRVQELFWKKDGTPYFGFPGQRWEGEVSLTATIEVKGD</sequence>
<dbReference type="RefSeq" id="WP_074600677.1">
    <property type="nucleotide sequence ID" value="NZ_FNHF01000006.1"/>
</dbReference>
<evidence type="ECO:0000313" key="8">
    <source>
        <dbReference type="EMBL" id="SDM89341.1"/>
    </source>
</evidence>
<dbReference type="InterPro" id="IPR006710">
    <property type="entry name" value="Glyco_hydro_43"/>
</dbReference>
<dbReference type="PANTHER" id="PTHR43817:SF1">
    <property type="entry name" value="HYDROLASE, FAMILY 43, PUTATIVE (AFU_ORTHOLOGUE AFUA_3G01660)-RELATED"/>
    <property type="match status" value="1"/>
</dbReference>
<dbReference type="CDD" id="cd18817">
    <property type="entry name" value="GH43f_LbAraf43-like"/>
    <property type="match status" value="1"/>
</dbReference>
<dbReference type="SUPFAM" id="SSF75005">
    <property type="entry name" value="Arabinanase/levansucrase/invertase"/>
    <property type="match status" value="1"/>
</dbReference>
<dbReference type="GO" id="GO:0004553">
    <property type="term" value="F:hydrolase activity, hydrolyzing O-glycosyl compounds"/>
    <property type="evidence" value="ECO:0007669"/>
    <property type="project" value="InterPro"/>
</dbReference>
<name>A0A1G9WYG2_9BACI</name>
<organism evidence="8 9">
    <name type="scientific">Sediminibacillus halophilus</name>
    <dbReference type="NCBI Taxonomy" id="482461"/>
    <lineage>
        <taxon>Bacteria</taxon>
        <taxon>Bacillati</taxon>
        <taxon>Bacillota</taxon>
        <taxon>Bacilli</taxon>
        <taxon>Bacillales</taxon>
        <taxon>Bacillaceae</taxon>
        <taxon>Sediminibacillus</taxon>
    </lineage>
</organism>
<dbReference type="Pfam" id="PF07532">
    <property type="entry name" value="Big_4"/>
    <property type="match status" value="1"/>
</dbReference>
<dbReference type="InterPro" id="IPR016828">
    <property type="entry name" value="Alpha-L-arabinofuranosidase"/>
</dbReference>
<dbReference type="STRING" id="482461.SAMN05216244_3671"/>
<dbReference type="PIRSF" id="PIRSF025414">
    <property type="entry name" value="Alpha-L-arabinofuranosidase"/>
    <property type="match status" value="1"/>
</dbReference>
<proteinExistence type="inferred from homology"/>
<evidence type="ECO:0000256" key="3">
    <source>
        <dbReference type="ARBA" id="ARBA00022801"/>
    </source>
</evidence>
<dbReference type="EMBL" id="FNHF01000006">
    <property type="protein sequence ID" value="SDM89341.1"/>
    <property type="molecule type" value="Genomic_DNA"/>
</dbReference>
<evidence type="ECO:0000313" key="9">
    <source>
        <dbReference type="Proteomes" id="UP000182347"/>
    </source>
</evidence>
<feature type="site" description="Important for catalytic activity, responsible for pKa modulation of the active site Glu and correct orientation of both the proton donor and substrate" evidence="5">
    <location>
        <position position="191"/>
    </location>
</feature>
<evidence type="ECO:0000256" key="1">
    <source>
        <dbReference type="ARBA" id="ARBA00009865"/>
    </source>
</evidence>
<evidence type="ECO:0000259" key="7">
    <source>
        <dbReference type="Pfam" id="PF07532"/>
    </source>
</evidence>